<reference evidence="2 3" key="1">
    <citation type="submission" date="2016-01" db="EMBL/GenBank/DDBJ databases">
        <authorList>
            <person name="McClelland M."/>
            <person name="Jain A."/>
            <person name="Saraogi P."/>
            <person name="Mendelson R."/>
            <person name="Westerman R."/>
            <person name="SanMiguel P."/>
            <person name="Csonka L."/>
        </authorList>
    </citation>
    <scope>NUCLEOTIDE SEQUENCE [LARGE SCALE GENOMIC DNA]</scope>
    <source>
        <strain evidence="2 3">R-53146</strain>
    </source>
</reference>
<dbReference type="CDD" id="cd03811">
    <property type="entry name" value="GT4_GT28_WabH-like"/>
    <property type="match status" value="1"/>
</dbReference>
<protein>
    <submittedName>
        <fullName evidence="2">Glycosyltransferase involved in cell wall bisynthesis</fullName>
    </submittedName>
</protein>
<dbReference type="EMBL" id="FCOR01000006">
    <property type="protein sequence ID" value="CVK16360.1"/>
    <property type="molecule type" value="Genomic_DNA"/>
</dbReference>
<keyword evidence="3" id="KW-1185">Reference proteome</keyword>
<dbReference type="AlphaFoldDB" id="A0A0X3APN5"/>
<organism evidence="2 3">
    <name type="scientific">Apibacter mensalis</name>
    <dbReference type="NCBI Taxonomy" id="1586267"/>
    <lineage>
        <taxon>Bacteria</taxon>
        <taxon>Pseudomonadati</taxon>
        <taxon>Bacteroidota</taxon>
        <taxon>Flavobacteriia</taxon>
        <taxon>Flavobacteriales</taxon>
        <taxon>Weeksellaceae</taxon>
        <taxon>Apibacter</taxon>
    </lineage>
</organism>
<name>A0A0X3APN5_9FLAO</name>
<keyword evidence="2" id="KW-0808">Transferase</keyword>
<accession>A0A0X3APN5</accession>
<gene>
    <name evidence="2" type="ORF">Ga0061079_106125</name>
</gene>
<dbReference type="PANTHER" id="PTHR12526">
    <property type="entry name" value="GLYCOSYLTRANSFERASE"/>
    <property type="match status" value="1"/>
</dbReference>
<sequence>METGGVQKVLLNILNNLDKNKFDITLLLNLYQGELLKDIPKFITVQYIGKGKEFMNKNFFLKKIQLIIRAGTLKFYNKFPQLLYKKLKLYDQQVEIGFFHYNYDDVLNSPNRKSKKIGWMHGDIKNITINGNKKNFIAKFLKFNTMVYVSQQTMESAKSFNENIVKNAKIIYNPIDIDDIIAKSEQKINIEISSSKNDSIKSFISVGRIKPGKGYQFLIDAHKKLINDGIYHKIYIIGNGEYKAELVKKVIEYNIEESFIFLGEYKNPYPLIKEADYFILPSLSEAYPLVIAESLILEKPIITTDVGGIREMMVDQENGIFIPSKNEQALYEAMKTMISDPKKGKFFVENNKKFKEIFSPVAIYKEIEKLFTK</sequence>
<dbReference type="Pfam" id="PF00534">
    <property type="entry name" value="Glycos_transf_1"/>
    <property type="match status" value="1"/>
</dbReference>
<evidence type="ECO:0000313" key="2">
    <source>
        <dbReference type="EMBL" id="CVK16360.1"/>
    </source>
</evidence>
<dbReference type="PANTHER" id="PTHR12526:SF630">
    <property type="entry name" value="GLYCOSYLTRANSFERASE"/>
    <property type="match status" value="1"/>
</dbReference>
<evidence type="ECO:0000313" key="3">
    <source>
        <dbReference type="Proteomes" id="UP000182761"/>
    </source>
</evidence>
<dbReference type="InterPro" id="IPR001296">
    <property type="entry name" value="Glyco_trans_1"/>
</dbReference>
<dbReference type="GO" id="GO:0016757">
    <property type="term" value="F:glycosyltransferase activity"/>
    <property type="evidence" value="ECO:0007669"/>
    <property type="project" value="InterPro"/>
</dbReference>
<dbReference type="Gene3D" id="3.40.50.2000">
    <property type="entry name" value="Glycogen Phosphorylase B"/>
    <property type="match status" value="2"/>
</dbReference>
<dbReference type="SUPFAM" id="SSF53756">
    <property type="entry name" value="UDP-Glycosyltransferase/glycogen phosphorylase"/>
    <property type="match status" value="1"/>
</dbReference>
<feature type="domain" description="Glycosyl transferase family 1" evidence="1">
    <location>
        <begin position="193"/>
        <end position="353"/>
    </location>
</feature>
<proteinExistence type="predicted"/>
<evidence type="ECO:0000259" key="1">
    <source>
        <dbReference type="Pfam" id="PF00534"/>
    </source>
</evidence>
<dbReference type="Proteomes" id="UP000182761">
    <property type="component" value="Unassembled WGS sequence"/>
</dbReference>
<dbReference type="STRING" id="1586267.GCA_001418685_01210"/>